<dbReference type="Pfam" id="PF13855">
    <property type="entry name" value="LRR_8"/>
    <property type="match status" value="2"/>
</dbReference>
<keyword evidence="4" id="KW-1185">Reference proteome</keyword>
<evidence type="ECO:0000256" key="1">
    <source>
        <dbReference type="ARBA" id="ARBA00022614"/>
    </source>
</evidence>
<organism evidence="4 5">
    <name type="scientific">Drosophila kikkawai</name>
    <name type="common">Fruit fly</name>
    <dbReference type="NCBI Taxonomy" id="30033"/>
    <lineage>
        <taxon>Eukaryota</taxon>
        <taxon>Metazoa</taxon>
        <taxon>Ecdysozoa</taxon>
        <taxon>Arthropoda</taxon>
        <taxon>Hexapoda</taxon>
        <taxon>Insecta</taxon>
        <taxon>Pterygota</taxon>
        <taxon>Neoptera</taxon>
        <taxon>Endopterygota</taxon>
        <taxon>Diptera</taxon>
        <taxon>Brachycera</taxon>
        <taxon>Muscomorpha</taxon>
        <taxon>Ephydroidea</taxon>
        <taxon>Drosophilidae</taxon>
        <taxon>Drosophila</taxon>
        <taxon>Sophophora</taxon>
    </lineage>
</organism>
<feature type="signal peptide" evidence="3">
    <location>
        <begin position="1"/>
        <end position="20"/>
    </location>
</feature>
<protein>
    <submittedName>
        <fullName evidence="5">Leucine-rich repeat-containing G-protein coupled receptor 6-like</fullName>
    </submittedName>
</protein>
<accession>A0ABM4GCS3</accession>
<keyword evidence="1" id="KW-0433">Leucine-rich repeat</keyword>
<feature type="chain" id="PRO_5047159353" evidence="3">
    <location>
        <begin position="21"/>
        <end position="426"/>
    </location>
</feature>
<dbReference type="PANTHER" id="PTHR45712:SF22">
    <property type="entry name" value="INSULIN-LIKE GROWTH FACTOR-BINDING PROTEIN COMPLEX ACID LABILE SUBUNIT"/>
    <property type="match status" value="1"/>
</dbReference>
<dbReference type="SUPFAM" id="SSF52058">
    <property type="entry name" value="L domain-like"/>
    <property type="match status" value="1"/>
</dbReference>
<evidence type="ECO:0000256" key="3">
    <source>
        <dbReference type="SAM" id="SignalP"/>
    </source>
</evidence>
<dbReference type="PANTHER" id="PTHR45712">
    <property type="entry name" value="AGAP008170-PA"/>
    <property type="match status" value="1"/>
</dbReference>
<dbReference type="InterPro" id="IPR003591">
    <property type="entry name" value="Leu-rich_rpt_typical-subtyp"/>
</dbReference>
<dbReference type="InterPro" id="IPR050333">
    <property type="entry name" value="SLRP"/>
</dbReference>
<dbReference type="Proteomes" id="UP001652661">
    <property type="component" value="Chromosome 2R"/>
</dbReference>
<dbReference type="SMART" id="SM00369">
    <property type="entry name" value="LRR_TYP"/>
    <property type="match status" value="6"/>
</dbReference>
<gene>
    <name evidence="5" type="primary">LOC108076129</name>
</gene>
<keyword evidence="2" id="KW-0677">Repeat</keyword>
<reference evidence="5" key="2">
    <citation type="submission" date="2025-08" db="UniProtKB">
        <authorList>
            <consortium name="RefSeq"/>
        </authorList>
    </citation>
    <scope>IDENTIFICATION</scope>
    <source>
        <strain evidence="5">14028-0561.14</strain>
        <tissue evidence="5">Whole fly</tissue>
    </source>
</reference>
<dbReference type="RefSeq" id="XP_070140509.1">
    <property type="nucleotide sequence ID" value="XM_070284408.1"/>
</dbReference>
<evidence type="ECO:0000313" key="4">
    <source>
        <dbReference type="Proteomes" id="UP001652661"/>
    </source>
</evidence>
<dbReference type="InterPro" id="IPR032675">
    <property type="entry name" value="LRR_dom_sf"/>
</dbReference>
<keyword evidence="3" id="KW-0732">Signal</keyword>
<proteinExistence type="predicted"/>
<dbReference type="Gene3D" id="3.80.10.10">
    <property type="entry name" value="Ribonuclease Inhibitor"/>
    <property type="match status" value="3"/>
</dbReference>
<dbReference type="GeneID" id="108076129"/>
<dbReference type="InterPro" id="IPR001611">
    <property type="entry name" value="Leu-rich_rpt"/>
</dbReference>
<sequence length="426" mass="48527">MDLIPYFLLLIPALALGIKASDVDEDYTEETNADRREVHLDRCSNLTEKELPADLHTLALRKCSLTNLAAIDFNAVANLSVLQLRGGNLYILKRELVPKLPHLQILELQDNRISDIFFGTFEGLSQLRMLALNQNLLDLLNGSVFRPLPELRHLDLSANHLIGLSTLMFTGNPKLEVLLLRGNPFLVLWLTTFMALKNLVLLDLRSSGRYTDLELFSAETIILNNNKISRLEVMGEVSKLQAPNNELEHVRLEEKAPVIELDLHGNKLDTYDLSELLRGMWRLQILDISQNFVKELPVLKPRLSEVFLLPNLKFVNLSRNQLEHLYQDSPLLSPSLTHLDVSYNRIDGIEAHTFGMVENLQYLYLQGNLIKSFRPELFCNQKRGLKEVALYNNPIALNKFCQIVKYLEENASTLSSSKILAEKPIL</sequence>
<evidence type="ECO:0000256" key="2">
    <source>
        <dbReference type="ARBA" id="ARBA00022737"/>
    </source>
</evidence>
<reference evidence="4" key="1">
    <citation type="submission" date="2025-05" db="UniProtKB">
        <authorList>
            <consortium name="RefSeq"/>
        </authorList>
    </citation>
    <scope>NUCLEOTIDE SEQUENCE [LARGE SCALE GENOMIC DNA]</scope>
    <source>
        <strain evidence="4">14028-0561.14</strain>
    </source>
</reference>
<name>A0ABM4GCS3_DROKI</name>
<evidence type="ECO:0000313" key="5">
    <source>
        <dbReference type="RefSeq" id="XP_070140509.1"/>
    </source>
</evidence>
<dbReference type="PROSITE" id="PS51450">
    <property type="entry name" value="LRR"/>
    <property type="match status" value="3"/>
</dbReference>